<reference evidence="5" key="1">
    <citation type="journal article" date="2020" name="mSystems">
        <title>Genome- and Community-Level Interaction Insights into Carbon Utilization and Element Cycling Functions of Hydrothermarchaeota in Hydrothermal Sediment.</title>
        <authorList>
            <person name="Zhou Z."/>
            <person name="Liu Y."/>
            <person name="Xu W."/>
            <person name="Pan J."/>
            <person name="Luo Z.H."/>
            <person name="Li M."/>
        </authorList>
    </citation>
    <scope>NUCLEOTIDE SEQUENCE [LARGE SCALE GENOMIC DNA]</scope>
    <source>
        <strain evidence="5">SpSt-1181</strain>
    </source>
</reference>
<comment type="caution">
    <text evidence="5">The sequence shown here is derived from an EMBL/GenBank/DDBJ whole genome shotgun (WGS) entry which is preliminary data.</text>
</comment>
<evidence type="ECO:0000256" key="1">
    <source>
        <dbReference type="ARBA" id="ARBA00022428"/>
    </source>
</evidence>
<feature type="domain" description="AB hydrolase-1" evidence="4">
    <location>
        <begin position="22"/>
        <end position="251"/>
    </location>
</feature>
<dbReference type="Proteomes" id="UP000886335">
    <property type="component" value="Unassembled WGS sequence"/>
</dbReference>
<comment type="pathway">
    <text evidence="3">Quinol/quinone metabolism; menaquinone biosynthesis.</text>
</comment>
<dbReference type="Gene3D" id="3.40.50.1820">
    <property type="entry name" value="alpha/beta hydrolase"/>
    <property type="match status" value="1"/>
</dbReference>
<dbReference type="UniPathway" id="UPA01057">
    <property type="reaction ID" value="UER00900"/>
</dbReference>
<comment type="catalytic activity">
    <reaction evidence="3">
        <text>5-enolpyruvoyl-6-hydroxy-2-succinyl-cyclohex-3-ene-1-carboxylate = (1R,6R)-6-hydroxy-2-succinyl-cyclohexa-2,4-diene-1-carboxylate + pyruvate</text>
        <dbReference type="Rhea" id="RHEA:25597"/>
        <dbReference type="ChEBI" id="CHEBI:15361"/>
        <dbReference type="ChEBI" id="CHEBI:58689"/>
        <dbReference type="ChEBI" id="CHEBI:58818"/>
        <dbReference type="EC" id="4.2.99.20"/>
    </reaction>
</comment>
<dbReference type="HAMAP" id="MF_01660">
    <property type="entry name" value="MenH"/>
    <property type="match status" value="1"/>
</dbReference>
<comment type="pathway">
    <text evidence="3">Quinol/quinone metabolism; 1,4-dihydroxy-2-naphthoate biosynthesis; 1,4-dihydroxy-2-naphthoate from chorismate: step 3/7.</text>
</comment>
<comment type="function">
    <text evidence="3">Catalyzes a proton abstraction reaction that results in 2,5-elimination of pyruvate from 2-succinyl-5-enolpyruvyl-6-hydroxy-3-cyclohexene-1-carboxylate (SEPHCHC) and the formation of 2-succinyl-6-hydroxy-2,4-cyclohexadiene-1-carboxylate (SHCHC).</text>
</comment>
<evidence type="ECO:0000259" key="4">
    <source>
        <dbReference type="Pfam" id="PF00561"/>
    </source>
</evidence>
<dbReference type="Pfam" id="PF00561">
    <property type="entry name" value="Abhydrolase_1"/>
    <property type="match status" value="1"/>
</dbReference>
<dbReference type="EC" id="4.2.99.20" evidence="3"/>
<organism evidence="5">
    <name type="scientific">Prosthecochloris aestuarii</name>
    <dbReference type="NCBI Taxonomy" id="1102"/>
    <lineage>
        <taxon>Bacteria</taxon>
        <taxon>Pseudomonadati</taxon>
        <taxon>Chlorobiota</taxon>
        <taxon>Chlorobiia</taxon>
        <taxon>Chlorobiales</taxon>
        <taxon>Chlorobiaceae</taxon>
        <taxon>Prosthecochloris</taxon>
    </lineage>
</organism>
<evidence type="ECO:0000256" key="3">
    <source>
        <dbReference type="HAMAP-Rule" id="MF_01660"/>
    </source>
</evidence>
<protein>
    <recommendedName>
        <fullName evidence="3">Putative 2-succinyl-6-hydroxy-2,4-cyclohexadiene-1-carboxylate synthase</fullName>
        <shortName evidence="3">SHCHC synthase</shortName>
        <ecNumber evidence="3">4.2.99.20</ecNumber>
    </recommendedName>
</protein>
<keyword evidence="1 3" id="KW-0474">Menaquinone biosynthesis</keyword>
<comment type="subunit">
    <text evidence="3">Monomer.</text>
</comment>
<dbReference type="NCBIfam" id="TIGR03695">
    <property type="entry name" value="menH_SHCHC"/>
    <property type="match status" value="1"/>
</dbReference>
<comment type="similarity">
    <text evidence="3">Belongs to the AB hydrolase superfamily. MenH family.</text>
</comment>
<dbReference type="PANTHER" id="PTHR42916:SF1">
    <property type="entry name" value="PROTEIN PHYLLO, CHLOROPLASTIC"/>
    <property type="match status" value="1"/>
</dbReference>
<sequence length="272" mass="30496">MIAETRDFRFSVASYGNPDLQPVVFLHGFLGSSQDWKTVASTLAHHYTVYLPDLPGHGNTMITDAATCSFENVVENLADMIRQLPGPPPHLAGYSMGGRLALALLCCVPELFRSGVIVSSSPGIADRAKRRLRAESDDRLASNLKEDFCGFLDSWYALPLFAELRKHASFSEILDKRRKNCPDQLALALKKMSTGRQPSYWNCLENIRLPLLFIAGEKDTKYVEIGRQMVNLCPDSILEIIPGCGHTPQFEQRRMVTGRLLNFFNTLDHHDL</sequence>
<keyword evidence="2 3" id="KW-0456">Lyase</keyword>
<dbReference type="PANTHER" id="PTHR42916">
    <property type="entry name" value="2-SUCCINYL-5-ENOLPYRUVYL-6-HYDROXY-3-CYCLOHEXENE-1-CARBOXYLATE SYNTHASE"/>
    <property type="match status" value="1"/>
</dbReference>
<name>A0A831SNQ9_PROAE</name>
<gene>
    <name evidence="3 5" type="primary">menH</name>
    <name evidence="5" type="ORF">ENN50_10050</name>
</gene>
<dbReference type="InterPro" id="IPR022485">
    <property type="entry name" value="SHCHC_synthase_MenH"/>
</dbReference>
<dbReference type="EMBL" id="DSBW01000228">
    <property type="protein sequence ID" value="HED31992.1"/>
    <property type="molecule type" value="Genomic_DNA"/>
</dbReference>
<dbReference type="GO" id="GO:0009234">
    <property type="term" value="P:menaquinone biosynthetic process"/>
    <property type="evidence" value="ECO:0007669"/>
    <property type="project" value="UniProtKB-UniRule"/>
</dbReference>
<dbReference type="InterPro" id="IPR000073">
    <property type="entry name" value="AB_hydrolase_1"/>
</dbReference>
<dbReference type="AlphaFoldDB" id="A0A831SNQ9"/>
<evidence type="ECO:0000256" key="2">
    <source>
        <dbReference type="ARBA" id="ARBA00023239"/>
    </source>
</evidence>
<dbReference type="SUPFAM" id="SSF53474">
    <property type="entry name" value="alpha/beta-Hydrolases"/>
    <property type="match status" value="1"/>
</dbReference>
<dbReference type="InterPro" id="IPR029058">
    <property type="entry name" value="AB_hydrolase_fold"/>
</dbReference>
<evidence type="ECO:0000313" key="5">
    <source>
        <dbReference type="EMBL" id="HED31992.1"/>
    </source>
</evidence>
<proteinExistence type="inferred from homology"/>
<dbReference type="UniPathway" id="UPA00079"/>
<accession>A0A831SNQ9</accession>
<dbReference type="GO" id="GO:0070205">
    <property type="term" value="F:2-succinyl-6-hydroxy-2,4-cyclohexadiene-1-carboxylate synthase activity"/>
    <property type="evidence" value="ECO:0007669"/>
    <property type="project" value="UniProtKB-UniRule"/>
</dbReference>